<dbReference type="Proteomes" id="UP000744555">
    <property type="component" value="Unassembled WGS sequence"/>
</dbReference>
<organism evidence="2 3">
    <name type="scientific">Aquipseudomonas alcaligenes</name>
    <name type="common">Pseudomonas alcaligenes</name>
    <dbReference type="NCBI Taxonomy" id="43263"/>
    <lineage>
        <taxon>Bacteria</taxon>
        <taxon>Pseudomonadati</taxon>
        <taxon>Pseudomonadota</taxon>
        <taxon>Gammaproteobacteria</taxon>
        <taxon>Pseudomonadales</taxon>
        <taxon>Pseudomonadaceae</taxon>
        <taxon>Aquipseudomonas</taxon>
    </lineage>
</organism>
<dbReference type="PANTHER" id="PTHR22916">
    <property type="entry name" value="GLYCOSYLTRANSFERASE"/>
    <property type="match status" value="1"/>
</dbReference>
<evidence type="ECO:0000313" key="2">
    <source>
        <dbReference type="EMBL" id="MBC9252586.1"/>
    </source>
</evidence>
<dbReference type="Gene3D" id="3.90.550.10">
    <property type="entry name" value="Spore Coat Polysaccharide Biosynthesis Protein SpsA, Chain A"/>
    <property type="match status" value="1"/>
</dbReference>
<dbReference type="Pfam" id="PF00535">
    <property type="entry name" value="Glycos_transf_2"/>
    <property type="match status" value="1"/>
</dbReference>
<dbReference type="InterPro" id="IPR001173">
    <property type="entry name" value="Glyco_trans_2-like"/>
</dbReference>
<name>A0ABR7S7J8_AQUAC</name>
<dbReference type="SUPFAM" id="SSF53448">
    <property type="entry name" value="Nucleotide-diphospho-sugar transferases"/>
    <property type="match status" value="1"/>
</dbReference>
<feature type="domain" description="Glycosyltransferase 2-like" evidence="1">
    <location>
        <begin position="3"/>
        <end position="144"/>
    </location>
</feature>
<keyword evidence="3" id="KW-1185">Reference proteome</keyword>
<protein>
    <recommendedName>
        <fullName evidence="1">Glycosyltransferase 2-like domain-containing protein</fullName>
    </recommendedName>
</protein>
<dbReference type="RefSeq" id="WP_187808040.1">
    <property type="nucleotide sequence ID" value="NZ_LZEU01000001.1"/>
</dbReference>
<dbReference type="PANTHER" id="PTHR22916:SF3">
    <property type="entry name" value="UDP-GLCNAC:BETAGAL BETA-1,3-N-ACETYLGLUCOSAMINYLTRANSFERASE-LIKE PROTEIN 1"/>
    <property type="match status" value="1"/>
</dbReference>
<evidence type="ECO:0000313" key="3">
    <source>
        <dbReference type="Proteomes" id="UP000744555"/>
    </source>
</evidence>
<accession>A0ABR7S7J8</accession>
<gene>
    <name evidence="2" type="ORF">A9179_20165</name>
</gene>
<reference evidence="2 3" key="1">
    <citation type="submission" date="2016-06" db="EMBL/GenBank/DDBJ databases">
        <authorList>
            <person name="Ramos C."/>
            <person name="Pintado A."/>
            <person name="Crespo-Gomez J.I."/>
        </authorList>
    </citation>
    <scope>NUCLEOTIDE SEQUENCE [LARGE SCALE GENOMIC DNA]</scope>
    <source>
        <strain evidence="2 3">AVO110</strain>
    </source>
</reference>
<dbReference type="InterPro" id="IPR029044">
    <property type="entry name" value="Nucleotide-diphossugar_trans"/>
</dbReference>
<sequence length="271" mass="30615">MISIVIPTFNAAPYIGDTLRSLLSQQLHAPLELIIVDGQSTDDTLQICQCFREEVASTSCMSPKRDISISIYSEPDTGMYDALAKGLRLVQGDIVGYLNASDILLPGALIAVEQAFSKHPHIRWVTGWNSFMDVDGVITSSKLPFGYPRQLIQSYFYGQYNNHIQQESTFWSRSLLADIDFSRLKSYRYAGDFYLWHCFSENHTLWTLNALVGCFRKHPGQLSSALEGYHAEALRITGGETSGILIAGIYRMLNHFPNFIKTRIHPTLIRR</sequence>
<comment type="caution">
    <text evidence="2">The sequence shown here is derived from an EMBL/GenBank/DDBJ whole genome shotgun (WGS) entry which is preliminary data.</text>
</comment>
<dbReference type="EMBL" id="LZEU01000001">
    <property type="protein sequence ID" value="MBC9252586.1"/>
    <property type="molecule type" value="Genomic_DNA"/>
</dbReference>
<proteinExistence type="predicted"/>
<evidence type="ECO:0000259" key="1">
    <source>
        <dbReference type="Pfam" id="PF00535"/>
    </source>
</evidence>